<proteinExistence type="predicted"/>
<comment type="caution">
    <text evidence="2">The sequence shown here is derived from an EMBL/GenBank/DDBJ whole genome shotgun (WGS) entry which is preliminary data.</text>
</comment>
<dbReference type="EMBL" id="LOXM01000009">
    <property type="protein sequence ID" value="KVG76568.1"/>
    <property type="molecule type" value="Genomic_DNA"/>
</dbReference>
<organism evidence="2 3">
    <name type="scientific">Burkholderia ubonensis</name>
    <dbReference type="NCBI Taxonomy" id="101571"/>
    <lineage>
        <taxon>Bacteria</taxon>
        <taxon>Pseudomonadati</taxon>
        <taxon>Pseudomonadota</taxon>
        <taxon>Betaproteobacteria</taxon>
        <taxon>Burkholderiales</taxon>
        <taxon>Burkholderiaceae</taxon>
        <taxon>Burkholderia</taxon>
        <taxon>Burkholderia cepacia complex</taxon>
    </lineage>
</organism>
<evidence type="ECO:0000313" key="2">
    <source>
        <dbReference type="EMBL" id="KVG76568.1"/>
    </source>
</evidence>
<feature type="region of interest" description="Disordered" evidence="1">
    <location>
        <begin position="1"/>
        <end position="21"/>
    </location>
</feature>
<protein>
    <submittedName>
        <fullName evidence="2">Uncharacterized protein</fullName>
    </submittedName>
</protein>
<dbReference type="Proteomes" id="UP000064029">
    <property type="component" value="Unassembled WGS sequence"/>
</dbReference>
<reference evidence="2 3" key="1">
    <citation type="submission" date="2015-11" db="EMBL/GenBank/DDBJ databases">
        <title>Expanding the genomic diversity of Burkholderia species for the development of highly accurate diagnostics.</title>
        <authorList>
            <person name="Sahl J."/>
            <person name="Keim P."/>
            <person name="Wagner D."/>
        </authorList>
    </citation>
    <scope>NUCLEOTIDE SEQUENCE [LARGE SCALE GENOMIC DNA]</scope>
    <source>
        <strain evidence="2 3">MSMB2036</strain>
    </source>
</reference>
<dbReference type="AlphaFoldDB" id="A0A103RZ60"/>
<gene>
    <name evidence="2" type="ORF">WJ33_12820</name>
</gene>
<feature type="compositionally biased region" description="Basic and acidic residues" evidence="1">
    <location>
        <begin position="8"/>
        <end position="21"/>
    </location>
</feature>
<accession>A0A103RZ60</accession>
<sequence>MTAKGRARHDALPPGERRHELSLSKRTALYAVAIGQIASGTGLGTDANDAQIPVLANSNSNRPGGDGGRVRERLMRAAAIPTRLTRPNLRLNDR</sequence>
<evidence type="ECO:0000313" key="3">
    <source>
        <dbReference type="Proteomes" id="UP000064029"/>
    </source>
</evidence>
<evidence type="ECO:0000256" key="1">
    <source>
        <dbReference type="SAM" id="MobiDB-lite"/>
    </source>
</evidence>
<name>A0A103RZ60_9BURK</name>